<evidence type="ECO:0000256" key="3">
    <source>
        <dbReference type="ARBA" id="ARBA00023125"/>
    </source>
</evidence>
<feature type="region of interest" description="Disordered" evidence="6">
    <location>
        <begin position="90"/>
        <end position="129"/>
    </location>
</feature>
<comment type="caution">
    <text evidence="8">The sequence shown here is derived from an EMBL/GenBank/DDBJ whole genome shotgun (WGS) entry which is preliminary data.</text>
</comment>
<keyword evidence="2" id="KW-0805">Transcription regulation</keyword>
<dbReference type="PANTHER" id="PTHR47540:SF3">
    <property type="entry name" value="ZN(II)2CYS6 TRANSCRIPTION FACTOR (EUROFUNG)"/>
    <property type="match status" value="1"/>
</dbReference>
<dbReference type="GO" id="GO:0043565">
    <property type="term" value="F:sequence-specific DNA binding"/>
    <property type="evidence" value="ECO:0007669"/>
    <property type="project" value="TreeGrafter"/>
</dbReference>
<feature type="compositionally biased region" description="Basic and acidic residues" evidence="6">
    <location>
        <begin position="58"/>
        <end position="73"/>
    </location>
</feature>
<dbReference type="AlphaFoldDB" id="A0A9X0B2N8"/>
<keyword evidence="4" id="KW-0804">Transcription</keyword>
<dbReference type="GO" id="GO:0006351">
    <property type="term" value="P:DNA-templated transcription"/>
    <property type="evidence" value="ECO:0007669"/>
    <property type="project" value="InterPro"/>
</dbReference>
<protein>
    <recommendedName>
        <fullName evidence="7">Xylanolytic transcriptional activator regulatory domain-containing protein</fullName>
    </recommendedName>
</protein>
<gene>
    <name evidence="8" type="ORF">N7509_008434</name>
</gene>
<proteinExistence type="predicted"/>
<feature type="compositionally biased region" description="Polar residues" evidence="6">
    <location>
        <begin position="31"/>
        <end position="42"/>
    </location>
</feature>
<name>A0A9X0B2N8_9EURO</name>
<reference evidence="8" key="1">
    <citation type="submission" date="2022-12" db="EMBL/GenBank/DDBJ databases">
        <authorList>
            <person name="Petersen C."/>
        </authorList>
    </citation>
    <scope>NUCLEOTIDE SEQUENCE</scope>
    <source>
        <strain evidence="8">IBT 29677</strain>
    </source>
</reference>
<evidence type="ECO:0000256" key="4">
    <source>
        <dbReference type="ARBA" id="ARBA00023163"/>
    </source>
</evidence>
<reference evidence="8" key="2">
    <citation type="journal article" date="2023" name="IMA Fungus">
        <title>Comparative genomic study of the Penicillium genus elucidates a diverse pangenome and 15 lateral gene transfer events.</title>
        <authorList>
            <person name="Petersen C."/>
            <person name="Sorensen T."/>
            <person name="Nielsen M.R."/>
            <person name="Sondergaard T.E."/>
            <person name="Sorensen J.L."/>
            <person name="Fitzpatrick D.A."/>
            <person name="Frisvad J.C."/>
            <person name="Nielsen K.L."/>
        </authorList>
    </citation>
    <scope>NUCLEOTIDE SEQUENCE</scope>
    <source>
        <strain evidence="8">IBT 29677</strain>
    </source>
</reference>
<evidence type="ECO:0000256" key="1">
    <source>
        <dbReference type="ARBA" id="ARBA00004123"/>
    </source>
</evidence>
<dbReference type="EMBL" id="JAPZBU010000009">
    <property type="protein sequence ID" value="KAJ5385893.1"/>
    <property type="molecule type" value="Genomic_DNA"/>
</dbReference>
<comment type="subcellular location">
    <subcellularLocation>
        <location evidence="1">Nucleus</location>
    </subcellularLocation>
</comment>
<feature type="domain" description="Xylanolytic transcriptional activator regulatory" evidence="7">
    <location>
        <begin position="262"/>
        <end position="332"/>
    </location>
</feature>
<dbReference type="Pfam" id="PF04082">
    <property type="entry name" value="Fungal_trans"/>
    <property type="match status" value="1"/>
</dbReference>
<sequence length="332" mass="36799">MSEYKRGKFSDVSVASTDHINSDLGSHKSRGQASPATISQPDDSSRSPIAEIVASRNNDLHCSPDQEYSDRPDQSASQNLQCNDTIHTNMGSEALLPDGQLQPFTRDIGRSSRNSPEPAHTDQEGHYVGPASGVSFLARALKRLRHAGPSASKAHQPCMFNFADSPVPHYDPYFLILPSQTAAQSLVRRYFDFASPTHRYLHQPTVEKWCDEFYHSVKNPGPLAPGGHEKRAIILGVLAVANQYSSNQDLGSPDVVNRVNSAWSLFGTVANLVLAIGLHRRHKRDANFETDFIEQECRKRVFWSAYTLDSYLGVGLGRPRSFHEEDIDQVGV</sequence>
<dbReference type="InterPro" id="IPR051711">
    <property type="entry name" value="Stress_Response_Reg"/>
</dbReference>
<evidence type="ECO:0000256" key="6">
    <source>
        <dbReference type="SAM" id="MobiDB-lite"/>
    </source>
</evidence>
<keyword evidence="9" id="KW-1185">Reference proteome</keyword>
<evidence type="ECO:0000259" key="7">
    <source>
        <dbReference type="SMART" id="SM00906"/>
    </source>
</evidence>
<organism evidence="8 9">
    <name type="scientific">Penicillium cosmopolitanum</name>
    <dbReference type="NCBI Taxonomy" id="1131564"/>
    <lineage>
        <taxon>Eukaryota</taxon>
        <taxon>Fungi</taxon>
        <taxon>Dikarya</taxon>
        <taxon>Ascomycota</taxon>
        <taxon>Pezizomycotina</taxon>
        <taxon>Eurotiomycetes</taxon>
        <taxon>Eurotiomycetidae</taxon>
        <taxon>Eurotiales</taxon>
        <taxon>Aspergillaceae</taxon>
        <taxon>Penicillium</taxon>
    </lineage>
</organism>
<dbReference type="RefSeq" id="XP_056483691.1">
    <property type="nucleotide sequence ID" value="XM_056633071.1"/>
</dbReference>
<dbReference type="OrthoDB" id="4456959at2759"/>
<evidence type="ECO:0000256" key="5">
    <source>
        <dbReference type="ARBA" id="ARBA00023242"/>
    </source>
</evidence>
<dbReference type="PANTHER" id="PTHR47540">
    <property type="entry name" value="THIAMINE REPRESSIBLE GENES REGULATORY PROTEIN THI5"/>
    <property type="match status" value="1"/>
</dbReference>
<keyword evidence="3" id="KW-0238">DNA-binding</keyword>
<evidence type="ECO:0000313" key="8">
    <source>
        <dbReference type="EMBL" id="KAJ5385893.1"/>
    </source>
</evidence>
<dbReference type="InterPro" id="IPR007219">
    <property type="entry name" value="XnlR_reg_dom"/>
</dbReference>
<dbReference type="SMART" id="SM00906">
    <property type="entry name" value="Fungal_trans"/>
    <property type="match status" value="1"/>
</dbReference>
<dbReference type="GeneID" id="81372051"/>
<keyword evidence="5" id="KW-0539">Nucleus</keyword>
<dbReference type="GO" id="GO:0005634">
    <property type="term" value="C:nucleus"/>
    <property type="evidence" value="ECO:0007669"/>
    <property type="project" value="UniProtKB-SubCell"/>
</dbReference>
<evidence type="ECO:0000313" key="9">
    <source>
        <dbReference type="Proteomes" id="UP001147747"/>
    </source>
</evidence>
<dbReference type="CDD" id="cd12148">
    <property type="entry name" value="fungal_TF_MHR"/>
    <property type="match status" value="1"/>
</dbReference>
<accession>A0A9X0B2N8</accession>
<dbReference type="GO" id="GO:0045944">
    <property type="term" value="P:positive regulation of transcription by RNA polymerase II"/>
    <property type="evidence" value="ECO:0007669"/>
    <property type="project" value="TreeGrafter"/>
</dbReference>
<dbReference type="GO" id="GO:0008270">
    <property type="term" value="F:zinc ion binding"/>
    <property type="evidence" value="ECO:0007669"/>
    <property type="project" value="InterPro"/>
</dbReference>
<evidence type="ECO:0000256" key="2">
    <source>
        <dbReference type="ARBA" id="ARBA00023015"/>
    </source>
</evidence>
<feature type="region of interest" description="Disordered" evidence="6">
    <location>
        <begin position="1"/>
        <end position="78"/>
    </location>
</feature>
<dbReference type="Proteomes" id="UP001147747">
    <property type="component" value="Unassembled WGS sequence"/>
</dbReference>